<feature type="repeat" description="PPR" evidence="3">
    <location>
        <begin position="446"/>
        <end position="480"/>
    </location>
</feature>
<dbReference type="Pfam" id="PF13812">
    <property type="entry name" value="PPR_3"/>
    <property type="match status" value="1"/>
</dbReference>
<feature type="domain" description="PROP1-like PPR" evidence="4">
    <location>
        <begin position="282"/>
        <end position="359"/>
    </location>
</feature>
<dbReference type="Pfam" id="PF17177">
    <property type="entry name" value="PPR_long"/>
    <property type="match status" value="1"/>
</dbReference>
<dbReference type="Pfam" id="PF23276">
    <property type="entry name" value="TPR_24"/>
    <property type="match status" value="1"/>
</dbReference>
<proteinExistence type="inferred from homology"/>
<dbReference type="NCBIfam" id="TIGR00756">
    <property type="entry name" value="PPR"/>
    <property type="match status" value="7"/>
</dbReference>
<feature type="repeat" description="PPR" evidence="3">
    <location>
        <begin position="834"/>
        <end position="868"/>
    </location>
</feature>
<organism evidence="6 7">
    <name type="scientific">Cymbomonas tetramitiformis</name>
    <dbReference type="NCBI Taxonomy" id="36881"/>
    <lineage>
        <taxon>Eukaryota</taxon>
        <taxon>Viridiplantae</taxon>
        <taxon>Chlorophyta</taxon>
        <taxon>Pyramimonadophyceae</taxon>
        <taxon>Pyramimonadales</taxon>
        <taxon>Pyramimonadaceae</taxon>
        <taxon>Cymbomonas</taxon>
    </lineage>
</organism>
<dbReference type="PANTHER" id="PTHR47447:SF17">
    <property type="entry name" value="OS12G0638900 PROTEIN"/>
    <property type="match status" value="1"/>
</dbReference>
<evidence type="ECO:0000313" key="6">
    <source>
        <dbReference type="EMBL" id="KAK3236422.1"/>
    </source>
</evidence>
<dbReference type="InterPro" id="IPR033443">
    <property type="entry name" value="PROP1-like_PPR_dom"/>
</dbReference>
<dbReference type="PANTHER" id="PTHR47447">
    <property type="entry name" value="OS03G0856100 PROTEIN"/>
    <property type="match status" value="1"/>
</dbReference>
<evidence type="ECO:0000259" key="5">
    <source>
        <dbReference type="Pfam" id="PF23276"/>
    </source>
</evidence>
<keyword evidence="7" id="KW-1185">Reference proteome</keyword>
<dbReference type="Proteomes" id="UP001190700">
    <property type="component" value="Unassembled WGS sequence"/>
</dbReference>
<protein>
    <recommendedName>
        <fullName evidence="8">Pentacotripeptide-repeat region of PRORP domain-containing protein</fullName>
    </recommendedName>
</protein>
<dbReference type="InterPro" id="IPR002885">
    <property type="entry name" value="PPR_rpt"/>
</dbReference>
<evidence type="ECO:0008006" key="8">
    <source>
        <dbReference type="Google" id="ProtNLM"/>
    </source>
</evidence>
<evidence type="ECO:0000259" key="4">
    <source>
        <dbReference type="Pfam" id="PF17177"/>
    </source>
</evidence>
<accession>A0AAE0EQK9</accession>
<feature type="repeat" description="PPR" evidence="3">
    <location>
        <begin position="516"/>
        <end position="550"/>
    </location>
</feature>
<feature type="repeat" description="PPR" evidence="3">
    <location>
        <begin position="197"/>
        <end position="231"/>
    </location>
</feature>
<feature type="repeat" description="PPR" evidence="3">
    <location>
        <begin position="345"/>
        <end position="379"/>
    </location>
</feature>
<sequence>MPQRKILTVAGVRRTIQISKLPSEETDDGGEALTKKDMQTVLKRFDAQLQSGNVREGVASLQKITQRLKRDQRQTNGWVSDSARDKRASAAGKFLFADLKSRHTAVMDACVQEKCISVAFEYVKLFPASSKLYGLLMKACGRLCDYQSARRAFDLRTSELPPDSFAYCGLILAAGRARELDAARDAFHQAEAAGIATTFLYNAFIDACARSHQLEEAFSVWQEMDSAGVAPNTVTFNTLIACAAWCASPERARQVYCQMVADGIPRTERTFGALLSAAASGKQVDLEWAYQVYEAAAKERVSQNNHMLSSLLTCCARAQPKAGPEEGERALGTYRTARAQGLRPNAAVFSALLTLCAKCDRPAEAVQVFEEMLRDGLALDPYCLTSLLTACRNGSQEEVNRAVEVFLDCRPALQHTVVCNAALDLCARQSLPDLAFDIYSQMGVPDIITYNTLIMACANDGDVARAIGVAEDMQAANLHPNERTYGALLHVAAQAGKHEIARHIFEQMRSKGIQPNSWTYTALMDACVKSADPDLALAVFADMKRSGVPLTIVTYGCLMDACSKAGRSETALQVYRAMQEEGVQPNDRVHNVLIRCCSQAGDLEEMMDAMKGAGPRGVKLDPDTYESVVRALCAAGFPQRAMRVYSWMRSNAHAPSLQTTEELVKACCADGQVEWAYRIYTSLRVEGRMVEGAACSELITALCTAVQVDRALQVYEDLAQVDKEGLEPPSIQALCALVEASARLGSLDKALELLHTFLRLYVTHSPSCGGKDTIAPTFSELAFAEPGRNPPVVESSTRIAAEDPEPCASSTSRALVYGEQGRLVLVKQLGDGDAAMMFESLLQKCCRSNRLEHAFEVFDVMKAWKHPLNISTSILAFLEAKCRQSPEHQWRTFDVCAQMRIQRQRKRDMELDNPSKTCHHMSDGRFGDFGDDEVYGGWNANGNVM</sequence>
<feature type="repeat" description="PPR" evidence="3">
    <location>
        <begin position="232"/>
        <end position="266"/>
    </location>
</feature>
<feature type="domain" description="Pentatricopeptide repeat-containing protein-mitochondrial" evidence="5">
    <location>
        <begin position="591"/>
        <end position="717"/>
    </location>
</feature>
<dbReference type="EMBL" id="LGRX02035040">
    <property type="protein sequence ID" value="KAK3236422.1"/>
    <property type="molecule type" value="Genomic_DNA"/>
</dbReference>
<dbReference type="Gene3D" id="1.25.40.10">
    <property type="entry name" value="Tetratricopeptide repeat domain"/>
    <property type="match status" value="6"/>
</dbReference>
<dbReference type="InterPro" id="IPR057027">
    <property type="entry name" value="TPR_mt"/>
</dbReference>
<comment type="caution">
    <text evidence="6">The sequence shown here is derived from an EMBL/GenBank/DDBJ whole genome shotgun (WGS) entry which is preliminary data.</text>
</comment>
<feature type="repeat" description="PPR" evidence="3">
    <location>
        <begin position="551"/>
        <end position="585"/>
    </location>
</feature>
<dbReference type="AlphaFoldDB" id="A0AAE0EQK9"/>
<dbReference type="InterPro" id="IPR011990">
    <property type="entry name" value="TPR-like_helical_dom_sf"/>
</dbReference>
<keyword evidence="2" id="KW-0677">Repeat</keyword>
<evidence type="ECO:0000313" key="7">
    <source>
        <dbReference type="Proteomes" id="UP001190700"/>
    </source>
</evidence>
<evidence type="ECO:0000256" key="1">
    <source>
        <dbReference type="ARBA" id="ARBA00007626"/>
    </source>
</evidence>
<feature type="repeat" description="PPR" evidence="3">
    <location>
        <begin position="621"/>
        <end position="655"/>
    </location>
</feature>
<dbReference type="Pfam" id="PF13041">
    <property type="entry name" value="PPR_2"/>
    <property type="match status" value="1"/>
</dbReference>
<name>A0AAE0EQK9_9CHLO</name>
<comment type="similarity">
    <text evidence="1">Belongs to the PPR family. P subfamily.</text>
</comment>
<dbReference type="PROSITE" id="PS51375">
    <property type="entry name" value="PPR"/>
    <property type="match status" value="9"/>
</dbReference>
<dbReference type="Pfam" id="PF01535">
    <property type="entry name" value="PPR"/>
    <property type="match status" value="2"/>
</dbReference>
<reference evidence="6 7" key="1">
    <citation type="journal article" date="2015" name="Genome Biol. Evol.">
        <title>Comparative Genomics of a Bacterivorous Green Alga Reveals Evolutionary Causalities and Consequences of Phago-Mixotrophic Mode of Nutrition.</title>
        <authorList>
            <person name="Burns J.A."/>
            <person name="Paasch A."/>
            <person name="Narechania A."/>
            <person name="Kim E."/>
        </authorList>
    </citation>
    <scope>NUCLEOTIDE SEQUENCE [LARGE SCALE GENOMIC DNA]</scope>
    <source>
        <strain evidence="6 7">PLY_AMNH</strain>
    </source>
</reference>
<gene>
    <name evidence="6" type="ORF">CYMTET_53438</name>
</gene>
<evidence type="ECO:0000256" key="3">
    <source>
        <dbReference type="PROSITE-ProRule" id="PRU00708"/>
    </source>
</evidence>
<evidence type="ECO:0000256" key="2">
    <source>
        <dbReference type="ARBA" id="ARBA00022737"/>
    </source>
</evidence>
<feature type="repeat" description="PPR" evidence="3">
    <location>
        <begin position="481"/>
        <end position="515"/>
    </location>
</feature>
<dbReference type="SUPFAM" id="SSF48452">
    <property type="entry name" value="TPR-like"/>
    <property type="match status" value="1"/>
</dbReference>